<sequence length="271" mass="31185">MTATPFQFKKANCFIPHIVLVGIGIGTANYIMNGSLNWIQWCIQSLSTSLIIGYTLVAIGLNKSWFTRIFTSNVKVYIVVIIIFFLLGILATEIEHMIRSLIFESQQFRPFSSGKMYWFNGIISLLLGWSFFQNQILKNKTTESVAVEDKKAPTIEEHTSSITSVPVKQGENILLIPIDSIVYFEAFDNYSFVYNDKGDKKLCDYSLLFLEKRLDKNFSRVHRKYIVNKTYIKKITPHLNGRYIIAFTINLEAITSSKSYIDTIRKLIKIE</sequence>
<dbReference type="Proteomes" id="UP001501758">
    <property type="component" value="Unassembled WGS sequence"/>
</dbReference>
<feature type="transmembrane region" description="Helical" evidence="1">
    <location>
        <begin position="38"/>
        <end position="62"/>
    </location>
</feature>
<dbReference type="Gene3D" id="2.40.50.1020">
    <property type="entry name" value="LytTr DNA-binding domain"/>
    <property type="match status" value="1"/>
</dbReference>
<organism evidence="3 4">
    <name type="scientific">Aquimarina litoralis</name>
    <dbReference type="NCBI Taxonomy" id="584605"/>
    <lineage>
        <taxon>Bacteria</taxon>
        <taxon>Pseudomonadati</taxon>
        <taxon>Bacteroidota</taxon>
        <taxon>Flavobacteriia</taxon>
        <taxon>Flavobacteriales</taxon>
        <taxon>Flavobacteriaceae</taxon>
        <taxon>Aquimarina</taxon>
    </lineage>
</organism>
<dbReference type="InterPro" id="IPR007492">
    <property type="entry name" value="LytTR_DNA-bd_dom"/>
</dbReference>
<dbReference type="PANTHER" id="PTHR37299:SF1">
    <property type="entry name" value="STAGE 0 SPORULATION PROTEIN A HOMOLOG"/>
    <property type="match status" value="1"/>
</dbReference>
<evidence type="ECO:0000313" key="3">
    <source>
        <dbReference type="EMBL" id="GAA0728624.1"/>
    </source>
</evidence>
<protein>
    <recommendedName>
        <fullName evidence="2">HTH LytTR-type domain-containing protein</fullName>
    </recommendedName>
</protein>
<keyword evidence="1" id="KW-0812">Transmembrane</keyword>
<feature type="transmembrane region" description="Helical" evidence="1">
    <location>
        <begin position="74"/>
        <end position="94"/>
    </location>
</feature>
<dbReference type="PROSITE" id="PS50930">
    <property type="entry name" value="HTH_LYTTR"/>
    <property type="match status" value="1"/>
</dbReference>
<feature type="transmembrane region" description="Helical" evidence="1">
    <location>
        <begin position="114"/>
        <end position="132"/>
    </location>
</feature>
<evidence type="ECO:0000256" key="1">
    <source>
        <dbReference type="SAM" id="Phobius"/>
    </source>
</evidence>
<comment type="caution">
    <text evidence="3">The sequence shown here is derived from an EMBL/GenBank/DDBJ whole genome shotgun (WGS) entry which is preliminary data.</text>
</comment>
<dbReference type="Pfam" id="PF04397">
    <property type="entry name" value="LytTR"/>
    <property type="match status" value="1"/>
</dbReference>
<dbReference type="SMART" id="SM00850">
    <property type="entry name" value="LytTR"/>
    <property type="match status" value="1"/>
</dbReference>
<evidence type="ECO:0000259" key="2">
    <source>
        <dbReference type="PROSITE" id="PS50930"/>
    </source>
</evidence>
<dbReference type="EMBL" id="BAAAGE010000004">
    <property type="protein sequence ID" value="GAA0728624.1"/>
    <property type="molecule type" value="Genomic_DNA"/>
</dbReference>
<gene>
    <name evidence="3" type="ORF">GCM10009430_37880</name>
</gene>
<evidence type="ECO:0000313" key="4">
    <source>
        <dbReference type="Proteomes" id="UP001501758"/>
    </source>
</evidence>
<dbReference type="PANTHER" id="PTHR37299">
    <property type="entry name" value="TRANSCRIPTIONAL REGULATOR-RELATED"/>
    <property type="match status" value="1"/>
</dbReference>
<proteinExistence type="predicted"/>
<keyword evidence="1" id="KW-0472">Membrane</keyword>
<feature type="transmembrane region" description="Helical" evidence="1">
    <location>
        <begin position="12"/>
        <end position="32"/>
    </location>
</feature>
<dbReference type="RefSeq" id="WP_343913830.1">
    <property type="nucleotide sequence ID" value="NZ_BAAAGE010000004.1"/>
</dbReference>
<name>A0ABN1J5K1_9FLAO</name>
<accession>A0ABN1J5K1</accession>
<keyword evidence="1" id="KW-1133">Transmembrane helix</keyword>
<reference evidence="3 4" key="1">
    <citation type="journal article" date="2019" name="Int. J. Syst. Evol. Microbiol.">
        <title>The Global Catalogue of Microorganisms (GCM) 10K type strain sequencing project: providing services to taxonomists for standard genome sequencing and annotation.</title>
        <authorList>
            <consortium name="The Broad Institute Genomics Platform"/>
            <consortium name="The Broad Institute Genome Sequencing Center for Infectious Disease"/>
            <person name="Wu L."/>
            <person name="Ma J."/>
        </authorList>
    </citation>
    <scope>NUCLEOTIDE SEQUENCE [LARGE SCALE GENOMIC DNA]</scope>
    <source>
        <strain evidence="3 4">JCM 15974</strain>
    </source>
</reference>
<dbReference type="InterPro" id="IPR046947">
    <property type="entry name" value="LytR-like"/>
</dbReference>
<keyword evidence="4" id="KW-1185">Reference proteome</keyword>
<feature type="domain" description="HTH LytTR-type" evidence="2">
    <location>
        <begin position="165"/>
        <end position="270"/>
    </location>
</feature>